<dbReference type="KEGG" id="cpra:CPter91_3644"/>
<dbReference type="Pfam" id="PF14224">
    <property type="entry name" value="DUF4331"/>
    <property type="match status" value="1"/>
</dbReference>
<evidence type="ECO:0000313" key="2">
    <source>
        <dbReference type="Proteomes" id="UP000074561"/>
    </source>
</evidence>
<sequence>MFRSYETGRSGFVTIVANYQPLQDGWGGPNFFMMDPKALYEIHIDNVGDGHEHITYQFRFSNNLLDLVVPVGGKNVSVPLINIGAINAPKAATLNVQESYTITMVTGDRRTGAVAAITNAANGSSTFDKPVDYIGNKSLPNYAAYAAQHIYNINIPGCGTPGKVFVGQRKDPFVVNLGGTFDLVNITAPATAFDPQAENKGLDNLKLKNVTAIEMEVPISCLASSTDPVIGGWTTASVRQARLINPGPGPGVGLASKEGGAWSQVSRLGIPLVNELVIGLKDKDRFNTSKPSDDAQFLAYVTNPTLPALLEILFSSAGVKAPTNIPRNDLVTAFLTGVPGVNQQKVVTPSEMLRLNTSTAVTVPASQSRLGVIGGDSAGFPNGRRPGDDVVDIALRVVMGRLCTLNIGCAPASAPSGAIDFTDGAYLDQTFFDTAFPYLKTPVPGVFN</sequence>
<dbReference type="Proteomes" id="UP000074561">
    <property type="component" value="Chromosome"/>
</dbReference>
<reference evidence="1 2" key="1">
    <citation type="submission" date="2015-11" db="EMBL/GenBank/DDBJ databases">
        <title>Exploring the genomic traits of fungus-feeding bacterial genus Collimonas.</title>
        <authorList>
            <person name="Song C."/>
            <person name="Schmidt R."/>
            <person name="de Jager V."/>
            <person name="Krzyzanowska D."/>
            <person name="Jongedijk E."/>
            <person name="Cankar K."/>
            <person name="Beekwilder J."/>
            <person name="van Veen A."/>
            <person name="de Boer W."/>
            <person name="van Veen J.A."/>
            <person name="Garbeva P."/>
        </authorList>
    </citation>
    <scope>NUCLEOTIDE SEQUENCE [LARGE SCALE GENOMIC DNA]</scope>
    <source>
        <strain evidence="1 2">Ter91</strain>
    </source>
</reference>
<dbReference type="InterPro" id="IPR025566">
    <property type="entry name" value="DUF4331"/>
</dbReference>
<dbReference type="PATRIC" id="fig|279113.9.peg.3615"/>
<evidence type="ECO:0000313" key="1">
    <source>
        <dbReference type="EMBL" id="AMP05965.1"/>
    </source>
</evidence>
<name>A0A127Q7Z1_9BURK</name>
<protein>
    <recommendedName>
        <fullName evidence="3">DUF4331 domain-containing protein</fullName>
    </recommendedName>
</protein>
<evidence type="ECO:0008006" key="3">
    <source>
        <dbReference type="Google" id="ProtNLM"/>
    </source>
</evidence>
<proteinExistence type="predicted"/>
<gene>
    <name evidence="1" type="ORF">CPter91_3644</name>
</gene>
<dbReference type="AlphaFoldDB" id="A0A127Q7Z1"/>
<organism evidence="1 2">
    <name type="scientific">Collimonas pratensis</name>
    <dbReference type="NCBI Taxonomy" id="279113"/>
    <lineage>
        <taxon>Bacteria</taxon>
        <taxon>Pseudomonadati</taxon>
        <taxon>Pseudomonadota</taxon>
        <taxon>Betaproteobacteria</taxon>
        <taxon>Burkholderiales</taxon>
        <taxon>Oxalobacteraceae</taxon>
        <taxon>Collimonas</taxon>
    </lineage>
</organism>
<dbReference type="STRING" id="279113.CPter91_3644"/>
<dbReference type="EMBL" id="CP013234">
    <property type="protein sequence ID" value="AMP05965.1"/>
    <property type="molecule type" value="Genomic_DNA"/>
</dbReference>
<accession>A0A127Q7Z1</accession>